<reference evidence="1 2" key="1">
    <citation type="journal article" date="2016" name="Int. J. Syst. Evol. Microbiol.">
        <title>Lysobacter erysipheiresistens sp. nov., an antagonist of powdery mildew, isolated from tobacco-cultivated soil.</title>
        <authorList>
            <person name="Xie B."/>
            <person name="Li T."/>
            <person name="Lin X."/>
            <person name="Wang C.J."/>
            <person name="Chen Y.J."/>
            <person name="Liu W.J."/>
            <person name="Zhao Z.W."/>
        </authorList>
    </citation>
    <scope>NUCLEOTIDE SEQUENCE [LARGE SCALE GENOMIC DNA]</scope>
    <source>
        <strain evidence="1 2">RS-LYSO-3</strain>
    </source>
</reference>
<proteinExistence type="predicted"/>
<comment type="caution">
    <text evidence="1">The sequence shown here is derived from an EMBL/GenBank/DDBJ whole genome shotgun (WGS) entry which is preliminary data.</text>
</comment>
<protein>
    <recommendedName>
        <fullName evidence="3">Flagellar basal body rod protein FlgB</fullName>
    </recommendedName>
</protein>
<dbReference type="RefSeq" id="WP_332617377.1">
    <property type="nucleotide sequence ID" value="NZ_JAXGFP010000006.1"/>
</dbReference>
<organism evidence="1 2">
    <name type="scientific">Novilysobacter erysipheiresistens</name>
    <dbReference type="NCBI Taxonomy" id="1749332"/>
    <lineage>
        <taxon>Bacteria</taxon>
        <taxon>Pseudomonadati</taxon>
        <taxon>Pseudomonadota</taxon>
        <taxon>Gammaproteobacteria</taxon>
        <taxon>Lysobacterales</taxon>
        <taxon>Lysobacteraceae</taxon>
        <taxon>Novilysobacter</taxon>
    </lineage>
</organism>
<keyword evidence="2" id="KW-1185">Reference proteome</keyword>
<evidence type="ECO:0000313" key="1">
    <source>
        <dbReference type="EMBL" id="MEG3184649.1"/>
    </source>
</evidence>
<name>A0ABU7Z0I3_9GAMM</name>
<dbReference type="Proteomes" id="UP001355056">
    <property type="component" value="Unassembled WGS sequence"/>
</dbReference>
<evidence type="ECO:0000313" key="2">
    <source>
        <dbReference type="Proteomes" id="UP001355056"/>
    </source>
</evidence>
<accession>A0ABU7Z0I3</accession>
<sequence length="123" mass="12663">MSSEITIDAVRLALGMQEMQARVASTNIANANRPGAQALRVNFSALQQSLGDIASGSGSGDMASELLDAEAALQSAGPIVSGLPINLDQEVGSMVIAGTRYQALGEALSRQFGLMRLAISGRS</sequence>
<dbReference type="EMBL" id="JAXGFP010000006">
    <property type="protein sequence ID" value="MEG3184649.1"/>
    <property type="molecule type" value="Genomic_DNA"/>
</dbReference>
<gene>
    <name evidence="1" type="ORF">SNE34_11575</name>
</gene>
<evidence type="ECO:0008006" key="3">
    <source>
        <dbReference type="Google" id="ProtNLM"/>
    </source>
</evidence>